<name>A0AB38TA38_9HYPH</name>
<dbReference type="InterPro" id="IPR051533">
    <property type="entry name" value="WaaL-like"/>
</dbReference>
<dbReference type="RefSeq" id="WP_024502434.1">
    <property type="nucleotide sequence ID" value="NZ_CP088147.1"/>
</dbReference>
<dbReference type="AlphaFoldDB" id="A0AB38TA38"/>
<evidence type="ECO:0000313" key="2">
    <source>
        <dbReference type="EMBL" id="UTU51366.1"/>
    </source>
</evidence>
<evidence type="ECO:0000256" key="1">
    <source>
        <dbReference type="SAM" id="Phobius"/>
    </source>
</evidence>
<reference evidence="2 3" key="1">
    <citation type="journal article" date="2022" name="Microbiol. Resour. Announc.">
        <title>Complete Genome Sequence of Mesorhizobium ciceri Strain R30, a Rhizobium Used as a Commercial Inoculant for Chickpea in Argentina.</title>
        <authorList>
            <person name="Foresto E."/>
            <person name="Revale S."/>
            <person name="Primo E."/>
            <person name="Nievas F."/>
            <person name="Carezzano E."/>
            <person name="Puente M."/>
            <person name="Alzari P."/>
            <person name="Mart M."/>
            <person name="Ben-Assaya M."/>
            <person name="Mornico D."/>
            <person name="Santoro M."/>
            <person name="Mart F."/>
            <person name="Giordano W."/>
            <person name="Bogino P."/>
        </authorList>
    </citation>
    <scope>NUCLEOTIDE SEQUENCE [LARGE SCALE GENOMIC DNA]</scope>
    <source>
        <strain evidence="2 3">R30</strain>
    </source>
</reference>
<dbReference type="GO" id="GO:0016874">
    <property type="term" value="F:ligase activity"/>
    <property type="evidence" value="ECO:0007669"/>
    <property type="project" value="UniProtKB-KW"/>
</dbReference>
<dbReference type="PANTHER" id="PTHR37422:SF13">
    <property type="entry name" value="LIPOPOLYSACCHARIDE BIOSYNTHESIS PROTEIN PA4999-RELATED"/>
    <property type="match status" value="1"/>
</dbReference>
<protein>
    <submittedName>
        <fullName evidence="2">O-antigen ligase family protein</fullName>
    </submittedName>
</protein>
<keyword evidence="1" id="KW-1133">Transmembrane helix</keyword>
<feature type="transmembrane region" description="Helical" evidence="1">
    <location>
        <begin position="241"/>
        <end position="262"/>
    </location>
</feature>
<feature type="transmembrane region" description="Helical" evidence="1">
    <location>
        <begin position="161"/>
        <end position="179"/>
    </location>
</feature>
<feature type="transmembrane region" description="Helical" evidence="1">
    <location>
        <begin position="82"/>
        <end position="107"/>
    </location>
</feature>
<feature type="transmembrane region" description="Helical" evidence="1">
    <location>
        <begin position="55"/>
        <end position="76"/>
    </location>
</feature>
<evidence type="ECO:0000313" key="3">
    <source>
        <dbReference type="Proteomes" id="UP001060070"/>
    </source>
</evidence>
<feature type="transmembrane region" description="Helical" evidence="1">
    <location>
        <begin position="119"/>
        <end position="141"/>
    </location>
</feature>
<dbReference type="Proteomes" id="UP001060070">
    <property type="component" value="Chromosome"/>
</dbReference>
<feature type="transmembrane region" description="Helical" evidence="1">
    <location>
        <begin position="340"/>
        <end position="359"/>
    </location>
</feature>
<gene>
    <name evidence="2" type="ORF">LRP29_28520</name>
</gene>
<dbReference type="PANTHER" id="PTHR37422">
    <property type="entry name" value="TEICHURONIC ACID BIOSYNTHESIS PROTEIN TUAE"/>
    <property type="match status" value="1"/>
</dbReference>
<keyword evidence="2" id="KW-0436">Ligase</keyword>
<organism evidence="2 3">
    <name type="scientific">Mesorhizobium ciceri</name>
    <dbReference type="NCBI Taxonomy" id="39645"/>
    <lineage>
        <taxon>Bacteria</taxon>
        <taxon>Pseudomonadati</taxon>
        <taxon>Pseudomonadota</taxon>
        <taxon>Alphaproteobacteria</taxon>
        <taxon>Hyphomicrobiales</taxon>
        <taxon>Phyllobacteriaceae</taxon>
        <taxon>Mesorhizobium</taxon>
    </lineage>
</organism>
<feature type="transmembrane region" description="Helical" evidence="1">
    <location>
        <begin position="366"/>
        <end position="386"/>
    </location>
</feature>
<accession>A0AB38TA38</accession>
<feature type="transmembrane region" description="Helical" evidence="1">
    <location>
        <begin position="186"/>
        <end position="204"/>
    </location>
</feature>
<feature type="transmembrane region" description="Helical" evidence="1">
    <location>
        <begin position="26"/>
        <end position="46"/>
    </location>
</feature>
<keyword evidence="1" id="KW-0812">Transmembrane</keyword>
<keyword evidence="3" id="KW-1185">Reference proteome</keyword>
<feature type="transmembrane region" description="Helical" evidence="1">
    <location>
        <begin position="210"/>
        <end position="229"/>
    </location>
</feature>
<keyword evidence="1" id="KW-0472">Membrane</keyword>
<sequence>MIRDALLALGVAMSYATQLAVPGLSLGYGELFIAIWIALAIGRIFAGGRLQVTPAFVQLASFWLILSLALGIGTIVGYLTTVLYLTGLVHDVMAYMLLAGFTCLAAAEPDADRHLRRSAWWVIAIANGSFVIQLGLAFGVAHQPGVDPWFWDRFRGWSENPNQLALYCALFGPLALHLATTTRNPWRRLLAFSSLILTFYVGRLTKSDTYLYTSILSCLVFLGLRLRAWIATSGRASLPRLAAIVLLAGSLPLALAMTPYALTEEASVAHFAKSLTKDQGGEATLETFELRLYLWQDAVETGLKSGSLGLGPGPHLERPPVADRQFLQRPFEAHNTVLDLYLQGGLLAVMALVWIVGAAMSVAWRAGFDALLVLGASTIIFSMPHLIIRHPIVWFSLAFCLVAGNPTALRPQLAEPRVP</sequence>
<proteinExistence type="predicted"/>
<dbReference type="EMBL" id="CP088147">
    <property type="protein sequence ID" value="UTU51366.1"/>
    <property type="molecule type" value="Genomic_DNA"/>
</dbReference>